<keyword evidence="16" id="KW-1185">Reference proteome</keyword>
<dbReference type="PANTHER" id="PTHR24346:SF82">
    <property type="entry name" value="KP78A-RELATED"/>
    <property type="match status" value="1"/>
</dbReference>
<evidence type="ECO:0000256" key="11">
    <source>
        <dbReference type="ARBA" id="ARBA00048679"/>
    </source>
</evidence>
<accession>A0A367ITW2</accession>
<evidence type="ECO:0000256" key="9">
    <source>
        <dbReference type="ARBA" id="ARBA00022840"/>
    </source>
</evidence>
<keyword evidence="9 12" id="KW-0067">ATP-binding</keyword>
<dbReference type="EC" id="2.7.11.1" evidence="3"/>
<evidence type="ECO:0000256" key="7">
    <source>
        <dbReference type="ARBA" id="ARBA00022741"/>
    </source>
</evidence>
<dbReference type="GO" id="GO:0005940">
    <property type="term" value="C:septin ring"/>
    <property type="evidence" value="ECO:0007669"/>
    <property type="project" value="UniProtKB-ARBA"/>
</dbReference>
<feature type="domain" description="Protein kinase" evidence="14">
    <location>
        <begin position="40"/>
        <end position="295"/>
    </location>
</feature>
<feature type="compositionally biased region" description="Low complexity" evidence="13">
    <location>
        <begin position="1"/>
        <end position="11"/>
    </location>
</feature>
<dbReference type="PROSITE" id="PS00108">
    <property type="entry name" value="PROTEIN_KINASE_ST"/>
    <property type="match status" value="1"/>
</dbReference>
<evidence type="ECO:0000256" key="3">
    <source>
        <dbReference type="ARBA" id="ARBA00012513"/>
    </source>
</evidence>
<feature type="compositionally biased region" description="Low complexity" evidence="13">
    <location>
        <begin position="602"/>
        <end position="614"/>
    </location>
</feature>
<comment type="similarity">
    <text evidence="2">Belongs to the protein kinase superfamily. CAMK Ser/Thr protein kinase family. NIM1 subfamily.</text>
</comment>
<gene>
    <name evidence="15" type="ORF">CU097_000634</name>
</gene>
<feature type="non-terminal residue" evidence="15">
    <location>
        <position position="1"/>
    </location>
</feature>
<evidence type="ECO:0000313" key="15">
    <source>
        <dbReference type="EMBL" id="RCH81107.1"/>
    </source>
</evidence>
<dbReference type="PANTHER" id="PTHR24346">
    <property type="entry name" value="MAP/MICROTUBULE AFFINITY-REGULATING KINASE"/>
    <property type="match status" value="1"/>
</dbReference>
<comment type="caution">
    <text evidence="15">The sequence shown here is derived from an EMBL/GenBank/DDBJ whole genome shotgun (WGS) entry which is preliminary data.</text>
</comment>
<dbReference type="SUPFAM" id="SSF56112">
    <property type="entry name" value="Protein kinase-like (PK-like)"/>
    <property type="match status" value="1"/>
</dbReference>
<evidence type="ECO:0000256" key="6">
    <source>
        <dbReference type="ARBA" id="ARBA00022679"/>
    </source>
</evidence>
<dbReference type="GO" id="GO:0005524">
    <property type="term" value="F:ATP binding"/>
    <property type="evidence" value="ECO:0007669"/>
    <property type="project" value="UniProtKB-UniRule"/>
</dbReference>
<keyword evidence="4" id="KW-0723">Serine/threonine-protein kinase</keyword>
<evidence type="ECO:0000256" key="8">
    <source>
        <dbReference type="ARBA" id="ARBA00022777"/>
    </source>
</evidence>
<evidence type="ECO:0000256" key="12">
    <source>
        <dbReference type="PROSITE-ProRule" id="PRU10141"/>
    </source>
</evidence>
<dbReference type="Proteomes" id="UP000252139">
    <property type="component" value="Unassembled WGS sequence"/>
</dbReference>
<dbReference type="CDD" id="cd14081">
    <property type="entry name" value="STKc_BRSK1_2"/>
    <property type="match status" value="1"/>
</dbReference>
<dbReference type="OrthoDB" id="504170at2759"/>
<feature type="non-terminal residue" evidence="15">
    <location>
        <position position="669"/>
    </location>
</feature>
<dbReference type="FunFam" id="3.30.200.20:FF:000003">
    <property type="entry name" value="Non-specific serine/threonine protein kinase"/>
    <property type="match status" value="1"/>
</dbReference>
<dbReference type="EMBL" id="PJQL01003580">
    <property type="protein sequence ID" value="RCH81107.1"/>
    <property type="molecule type" value="Genomic_DNA"/>
</dbReference>
<reference evidence="15 16" key="1">
    <citation type="journal article" date="2018" name="G3 (Bethesda)">
        <title>Phylogenetic and Phylogenomic Definition of Rhizopus Species.</title>
        <authorList>
            <person name="Gryganskyi A.P."/>
            <person name="Golan J."/>
            <person name="Dolatabadi S."/>
            <person name="Mondo S."/>
            <person name="Robb S."/>
            <person name="Idnurm A."/>
            <person name="Muszewska A."/>
            <person name="Steczkiewicz K."/>
            <person name="Masonjones S."/>
            <person name="Liao H.L."/>
            <person name="Gajdeczka M.T."/>
            <person name="Anike F."/>
            <person name="Vuek A."/>
            <person name="Anishchenko I.M."/>
            <person name="Voigt K."/>
            <person name="de Hoog G.S."/>
            <person name="Smith M.E."/>
            <person name="Heitman J."/>
            <person name="Vilgalys R."/>
            <person name="Stajich J.E."/>
        </authorList>
    </citation>
    <scope>NUCLEOTIDE SEQUENCE [LARGE SCALE GENOMIC DNA]</scope>
    <source>
        <strain evidence="15 16">CBS 357.93</strain>
    </source>
</reference>
<protein>
    <recommendedName>
        <fullName evidence="3">non-specific serine/threonine protein kinase</fullName>
        <ecNumber evidence="3">2.7.11.1</ecNumber>
    </recommendedName>
</protein>
<dbReference type="AlphaFoldDB" id="A0A367ITW2"/>
<proteinExistence type="inferred from homology"/>
<comment type="subcellular location">
    <subcellularLocation>
        <location evidence="1">Bud neck</location>
    </subcellularLocation>
</comment>
<evidence type="ECO:0000259" key="14">
    <source>
        <dbReference type="PROSITE" id="PS50011"/>
    </source>
</evidence>
<evidence type="ECO:0000256" key="5">
    <source>
        <dbReference type="ARBA" id="ARBA00022553"/>
    </source>
</evidence>
<evidence type="ECO:0000256" key="4">
    <source>
        <dbReference type="ARBA" id="ARBA00022527"/>
    </source>
</evidence>
<evidence type="ECO:0000313" key="16">
    <source>
        <dbReference type="Proteomes" id="UP000252139"/>
    </source>
</evidence>
<evidence type="ECO:0000256" key="10">
    <source>
        <dbReference type="ARBA" id="ARBA00047899"/>
    </source>
</evidence>
<dbReference type="SMART" id="SM00220">
    <property type="entry name" value="S_TKc"/>
    <property type="match status" value="1"/>
</dbReference>
<dbReference type="PROSITE" id="PS50011">
    <property type="entry name" value="PROTEIN_KINASE_DOM"/>
    <property type="match status" value="1"/>
</dbReference>
<feature type="compositionally biased region" description="Low complexity" evidence="13">
    <location>
        <begin position="563"/>
        <end position="582"/>
    </location>
</feature>
<evidence type="ECO:0000256" key="13">
    <source>
        <dbReference type="SAM" id="MobiDB-lite"/>
    </source>
</evidence>
<evidence type="ECO:0000256" key="1">
    <source>
        <dbReference type="ARBA" id="ARBA00004266"/>
    </source>
</evidence>
<keyword evidence="7 12" id="KW-0547">Nucleotide-binding</keyword>
<feature type="region of interest" description="Disordered" evidence="13">
    <location>
        <begin position="548"/>
        <end position="614"/>
    </location>
</feature>
<dbReference type="GO" id="GO:0035556">
    <property type="term" value="P:intracellular signal transduction"/>
    <property type="evidence" value="ECO:0007669"/>
    <property type="project" value="TreeGrafter"/>
</dbReference>
<keyword evidence="8" id="KW-0418">Kinase</keyword>
<keyword evidence="6" id="KW-0808">Transferase</keyword>
<feature type="compositionally biased region" description="Polar residues" evidence="13">
    <location>
        <begin position="22"/>
        <end position="31"/>
    </location>
</feature>
<dbReference type="Gene3D" id="1.10.510.10">
    <property type="entry name" value="Transferase(Phosphotransferase) domain 1"/>
    <property type="match status" value="1"/>
</dbReference>
<dbReference type="InterPro" id="IPR000719">
    <property type="entry name" value="Prot_kinase_dom"/>
</dbReference>
<dbReference type="Pfam" id="PF00069">
    <property type="entry name" value="Pkinase"/>
    <property type="match status" value="1"/>
</dbReference>
<dbReference type="InterPro" id="IPR008271">
    <property type="entry name" value="Ser/Thr_kinase_AS"/>
</dbReference>
<dbReference type="FunFam" id="1.10.510.10:FF:000394">
    <property type="entry name" value="Serine/threonine-protein kinase HSL1"/>
    <property type="match status" value="1"/>
</dbReference>
<dbReference type="InterPro" id="IPR017441">
    <property type="entry name" value="Protein_kinase_ATP_BS"/>
</dbReference>
<organism evidence="15 16">
    <name type="scientific">Rhizopus azygosporus</name>
    <name type="common">Rhizopus microsporus var. azygosporus</name>
    <dbReference type="NCBI Taxonomy" id="86630"/>
    <lineage>
        <taxon>Eukaryota</taxon>
        <taxon>Fungi</taxon>
        <taxon>Fungi incertae sedis</taxon>
        <taxon>Mucoromycota</taxon>
        <taxon>Mucoromycotina</taxon>
        <taxon>Mucoromycetes</taxon>
        <taxon>Mucorales</taxon>
        <taxon>Mucorineae</taxon>
        <taxon>Rhizopodaceae</taxon>
        <taxon>Rhizopus</taxon>
    </lineage>
</organism>
<feature type="region of interest" description="Disordered" evidence="13">
    <location>
        <begin position="1"/>
        <end position="32"/>
    </location>
</feature>
<dbReference type="STRING" id="86630.A0A367ITW2"/>
<dbReference type="InterPro" id="IPR011009">
    <property type="entry name" value="Kinase-like_dom_sf"/>
</dbReference>
<dbReference type="PROSITE" id="PS00107">
    <property type="entry name" value="PROTEIN_KINASE_ATP"/>
    <property type="match status" value="1"/>
</dbReference>
<keyword evidence="5" id="KW-0597">Phosphoprotein</keyword>
<comment type="catalytic activity">
    <reaction evidence="11">
        <text>L-seryl-[protein] + ATP = O-phospho-L-seryl-[protein] + ADP + H(+)</text>
        <dbReference type="Rhea" id="RHEA:17989"/>
        <dbReference type="Rhea" id="RHEA-COMP:9863"/>
        <dbReference type="Rhea" id="RHEA-COMP:11604"/>
        <dbReference type="ChEBI" id="CHEBI:15378"/>
        <dbReference type="ChEBI" id="CHEBI:29999"/>
        <dbReference type="ChEBI" id="CHEBI:30616"/>
        <dbReference type="ChEBI" id="CHEBI:83421"/>
        <dbReference type="ChEBI" id="CHEBI:456216"/>
        <dbReference type="EC" id="2.7.11.1"/>
    </reaction>
</comment>
<dbReference type="GO" id="GO:0004674">
    <property type="term" value="F:protein serine/threonine kinase activity"/>
    <property type="evidence" value="ECO:0007669"/>
    <property type="project" value="UniProtKB-KW"/>
</dbReference>
<feature type="binding site" evidence="12">
    <location>
        <position position="69"/>
    </location>
    <ligand>
        <name>ATP</name>
        <dbReference type="ChEBI" id="CHEBI:30616"/>
    </ligand>
</feature>
<feature type="region of interest" description="Disordered" evidence="13">
    <location>
        <begin position="479"/>
        <end position="534"/>
    </location>
</feature>
<comment type="catalytic activity">
    <reaction evidence="10">
        <text>L-threonyl-[protein] + ATP = O-phospho-L-threonyl-[protein] + ADP + H(+)</text>
        <dbReference type="Rhea" id="RHEA:46608"/>
        <dbReference type="Rhea" id="RHEA-COMP:11060"/>
        <dbReference type="Rhea" id="RHEA-COMP:11605"/>
        <dbReference type="ChEBI" id="CHEBI:15378"/>
        <dbReference type="ChEBI" id="CHEBI:30013"/>
        <dbReference type="ChEBI" id="CHEBI:30616"/>
        <dbReference type="ChEBI" id="CHEBI:61977"/>
        <dbReference type="ChEBI" id="CHEBI:456216"/>
        <dbReference type="EC" id="2.7.11.1"/>
    </reaction>
</comment>
<evidence type="ECO:0000256" key="2">
    <source>
        <dbReference type="ARBA" id="ARBA00010791"/>
    </source>
</evidence>
<dbReference type="GO" id="GO:0005935">
    <property type="term" value="C:cellular bud neck"/>
    <property type="evidence" value="ECO:0007669"/>
    <property type="project" value="UniProtKB-SubCell"/>
</dbReference>
<sequence length="669" mass="75419">RRSSAATTRSTKSIRDRRRSSGALSTHSQSQKPKRYIGDYIVGKTLGKGASGRVKLGVHKNTGEQVAIKIISKTHLAGNPAIEKAVRREIAIMKLINHPNVMSLIDVIDDPASSDLYLILEYVEGGELFEYLVSKGRLSESEARHHFQQIILGLDYCHHHLICHRDLKPENLLLDSNHNIKIADFGMASLQPLGSLLETSCGSPHYASPEIVAGMPYHGSSCDIWSCGVILFALLTGHLPFDDENIRQLLRKVKTGKYVMPDNISKSAQDLIRRILVVDPSKRLTMKQIMAHPWFKETEPMNIHNLPVPSMDIGQPISHPSEIDDRILETIKFLWGDTDDQVVINALLQKEHNMQKVVYVLLQQHAEKYWQAEHDDETDDEEMPPPFSRQYKTLEHRAERDRRCLSMAANKPVAPWVPEEPILRRKSAADTGTEKMKKSETFYSRFVKKALHPRRSSKDVQKVEPTPAVTAKFMGTLRRKSIFNNGNDKKSKMDQAPSNEMEPRKSATVSAKRLSLRMPKTGTINSKKFGFTLGSSNTKARKQLDLSMFNEPLPPPPALSDGSTLSCSSSSTSNSSLNSKNKSAIRRSSQASMDKRSQHRPTTPSLLSNSSNITTSPIEPTKPSWLQHLFFFKQPKVCSFIVYSTQTAHILRTLHKLMNKTTETRFYEK</sequence>
<name>A0A367ITW2_RHIAZ</name>